<dbReference type="AlphaFoldDB" id="A0A6J2XRV5"/>
<feature type="domain" description="Glycosyl-hydrolase family 116 N-terminal" evidence="4">
    <location>
        <begin position="81"/>
        <end position="382"/>
    </location>
</feature>
<accession>A0A6J2XRV5</accession>
<keyword evidence="1" id="KW-0443">Lipid metabolism</keyword>
<feature type="domain" description="Glycosyl-hydrolase family 116 catalytic region" evidence="3">
    <location>
        <begin position="442"/>
        <end position="806"/>
    </location>
</feature>
<comment type="catalytic activity">
    <reaction evidence="1">
        <text>a beta-D-glucosyl-(1&lt;-&gt;1')-N-acylsphing-4-enine + H2O = an N-acylsphing-4-enine + D-glucose</text>
        <dbReference type="Rhea" id="RHEA:13269"/>
        <dbReference type="ChEBI" id="CHEBI:4167"/>
        <dbReference type="ChEBI" id="CHEBI:15377"/>
        <dbReference type="ChEBI" id="CHEBI:22801"/>
        <dbReference type="ChEBI" id="CHEBI:52639"/>
        <dbReference type="EC" id="3.2.1.45"/>
    </reaction>
</comment>
<dbReference type="OrthoDB" id="730489at2759"/>
<dbReference type="GO" id="GO:0006680">
    <property type="term" value="P:glucosylceramide catabolic process"/>
    <property type="evidence" value="ECO:0007669"/>
    <property type="project" value="InterPro"/>
</dbReference>
<gene>
    <name evidence="6 7 8 9" type="primary">LOC115880310</name>
</gene>
<dbReference type="RefSeq" id="XP_030753359.1">
    <property type="nucleotide sequence ID" value="XM_030897499.1"/>
</dbReference>
<evidence type="ECO:0000313" key="8">
    <source>
        <dbReference type="RefSeq" id="XP_030753360.1"/>
    </source>
</evidence>
<dbReference type="SUPFAM" id="SSF48208">
    <property type="entry name" value="Six-hairpin glycosidases"/>
    <property type="match status" value="1"/>
</dbReference>
<evidence type="ECO:0000259" key="4">
    <source>
        <dbReference type="Pfam" id="PF12215"/>
    </source>
</evidence>
<evidence type="ECO:0000256" key="2">
    <source>
        <dbReference type="SAM" id="Phobius"/>
    </source>
</evidence>
<comment type="similarity">
    <text evidence="1">Belongs to the non-lysosomal glucosylceramidase family.</text>
</comment>
<keyword evidence="1 2" id="KW-0472">Membrane</keyword>
<evidence type="ECO:0000313" key="5">
    <source>
        <dbReference type="Proteomes" id="UP000504635"/>
    </source>
</evidence>
<dbReference type="RefSeq" id="XP_030753360.1">
    <property type="nucleotide sequence ID" value="XM_030897500.1"/>
</dbReference>
<evidence type="ECO:0000256" key="1">
    <source>
        <dbReference type="PIRNR" id="PIRNR028944"/>
    </source>
</evidence>
<dbReference type="GeneID" id="115880310"/>
<reference evidence="6 7" key="1">
    <citation type="submission" date="2025-04" db="UniProtKB">
        <authorList>
            <consortium name="RefSeq"/>
        </authorList>
    </citation>
    <scope>IDENTIFICATION</scope>
    <source>
        <tissue evidence="6 7">Gonads</tissue>
    </source>
</reference>
<evidence type="ECO:0000313" key="6">
    <source>
        <dbReference type="RefSeq" id="XP_030753358.1"/>
    </source>
</evidence>
<keyword evidence="2" id="KW-0812">Transmembrane</keyword>
<dbReference type="GO" id="GO:0016020">
    <property type="term" value="C:membrane"/>
    <property type="evidence" value="ECO:0007669"/>
    <property type="project" value="InterPro"/>
</dbReference>
<dbReference type="Pfam" id="PF12215">
    <property type="entry name" value="Glyco_hydr_116N"/>
    <property type="match status" value="1"/>
</dbReference>
<feature type="transmembrane region" description="Helical" evidence="2">
    <location>
        <begin position="79"/>
        <end position="96"/>
    </location>
</feature>
<evidence type="ECO:0000313" key="7">
    <source>
        <dbReference type="RefSeq" id="XP_030753359.1"/>
    </source>
</evidence>
<dbReference type="Pfam" id="PF04685">
    <property type="entry name" value="DUF608"/>
    <property type="match status" value="1"/>
</dbReference>
<dbReference type="InterPro" id="IPR024462">
    <property type="entry name" value="GH116_N"/>
</dbReference>
<dbReference type="InterPro" id="IPR008928">
    <property type="entry name" value="6-hairpin_glycosidase_sf"/>
</dbReference>
<dbReference type="InterPro" id="IPR052566">
    <property type="entry name" value="Non-lysos_glucosylceramidase"/>
</dbReference>
<evidence type="ECO:0000259" key="3">
    <source>
        <dbReference type="Pfam" id="PF04685"/>
    </source>
</evidence>
<feature type="transmembrane region" description="Helical" evidence="2">
    <location>
        <begin position="41"/>
        <end position="58"/>
    </location>
</feature>
<keyword evidence="1" id="KW-0326">Glycosidase</keyword>
<dbReference type="EC" id="3.2.1.45" evidence="1"/>
<dbReference type="GO" id="GO:0004348">
    <property type="term" value="F:glucosylceramidase activity"/>
    <property type="evidence" value="ECO:0007669"/>
    <property type="project" value="UniProtKB-EC"/>
</dbReference>
<dbReference type="PANTHER" id="PTHR12654">
    <property type="entry name" value="BILE ACID BETA-GLUCOSIDASE-RELATED"/>
    <property type="match status" value="1"/>
</dbReference>
<dbReference type="PANTHER" id="PTHR12654:SF0">
    <property type="entry name" value="NON-LYSOSOMAL GLUCOSYLCERAMIDASE"/>
    <property type="match status" value="1"/>
</dbReference>
<keyword evidence="1" id="KW-0378">Hydrolase</keyword>
<dbReference type="GO" id="GO:0005975">
    <property type="term" value="P:carbohydrate metabolic process"/>
    <property type="evidence" value="ECO:0007669"/>
    <property type="project" value="InterPro"/>
</dbReference>
<evidence type="ECO:0000313" key="9">
    <source>
        <dbReference type="RefSeq" id="XP_030753361.1"/>
    </source>
</evidence>
<keyword evidence="2" id="KW-1133">Transmembrane helix</keyword>
<organism evidence="5 7">
    <name type="scientific">Sitophilus oryzae</name>
    <name type="common">Rice weevil</name>
    <name type="synonym">Curculio oryzae</name>
    <dbReference type="NCBI Taxonomy" id="7048"/>
    <lineage>
        <taxon>Eukaryota</taxon>
        <taxon>Metazoa</taxon>
        <taxon>Ecdysozoa</taxon>
        <taxon>Arthropoda</taxon>
        <taxon>Hexapoda</taxon>
        <taxon>Insecta</taxon>
        <taxon>Pterygota</taxon>
        <taxon>Neoptera</taxon>
        <taxon>Endopterygota</taxon>
        <taxon>Coleoptera</taxon>
        <taxon>Polyphaga</taxon>
        <taxon>Cucujiformia</taxon>
        <taxon>Curculionidae</taxon>
        <taxon>Dryophthorinae</taxon>
        <taxon>Sitophilus</taxon>
    </lineage>
</organism>
<protein>
    <recommendedName>
        <fullName evidence="1">Non-lysosomal glucosylceramidase</fullName>
        <shortName evidence="1">NLGase</shortName>
        <ecNumber evidence="1">3.2.1.45</ecNumber>
    </recommendedName>
</protein>
<dbReference type="KEGG" id="soy:115880310"/>
<dbReference type="InterPro" id="IPR014551">
    <property type="entry name" value="B_Glucosidase_GBA2-typ"/>
</dbReference>
<dbReference type="RefSeq" id="XP_030753358.1">
    <property type="nucleotide sequence ID" value="XM_030897498.1"/>
</dbReference>
<sequence>MASKEEGFNESTAIPKYGFKVNLNHEYPEDRSQDFRPSLRIIWTLLPLFLRYVWYYIVYKIKKKSVVMDYIFMERAKRIYGVPIGGIGSGTIGRGYKGEFCRFQLRPEVCEYNTVDANQFIVTIKNKEKETIFQSCLSTYRRSSLKSWQSLIDGKNCKYTGLYPRSWTEYDLGKYGVRLICRQVSPVIPHDYTCSNLPCAIFVWSIENVCDDDRIVTISFTFKNGTGTKRTDKLSTSSSKAFSYQNTEGVILYHTMEKNRCSYTLAVKTSENVKISKCLNFDPNSDGSSVWNQLQKNGQFNKIVEKSNNPHIFGELAVGVSGKTRISSGRQENIEMVLVWDMPSIIYPVSNKKYYRFYTEKFGKENAALKIVDYAFTHYENWENEIYLWQKEVLDDPDLPSWYKSALFNESYFISDGGTVWLSLDEESKKKLKDHDPRKKYGRFAYLEGHEYRMYNSYDVHFYASHALSHNWPHLQKSLQYDLKDFVFTEISTKVTQLFNGVPCERKYPKTVPHDAGDPGEAPFDLINAYPIHDVSNWRDLSPKFVLQTLRDATVSGSTDLRFLEDMYEACDVVMKKELQNDGDGDGLIENSGEPDQTYDIWVMKGASAYCGGIWLAALFAMTVFSKALNKLTDEKTYQNLLASACKAFDTKLWNGSYYNFDCSTTHSNTVMADQLNGHWYLSCSGFAQLYPILPKEKVRSSLRAIYENNVLCFCDGNMGAVNGFRTGQIDKVAIQSQEVWTGVTYALAATMIQEGLVEEGFKTAEGMFKSMTEKFGLIFDTPEALYAEKYYRSIGYMRPLSIWSMQIAWERRKAAQ</sequence>
<dbReference type="RefSeq" id="XP_030753361.1">
    <property type="nucleotide sequence ID" value="XM_030897501.1"/>
</dbReference>
<proteinExistence type="inferred from homology"/>
<keyword evidence="5" id="KW-1185">Reference proteome</keyword>
<dbReference type="InterPro" id="IPR012341">
    <property type="entry name" value="6hp_glycosidase-like_sf"/>
</dbReference>
<name>A0A6J2XRV5_SITOR</name>
<comment type="function">
    <text evidence="1">Non-lysosomal glucosylceramidase that catalyzes the hydrolysis of glucosylceramide (GlcCer) to free glucose and ceramide.</text>
</comment>
<dbReference type="InterPro" id="IPR006775">
    <property type="entry name" value="GH116_catalytic"/>
</dbReference>
<dbReference type="GO" id="GO:0008422">
    <property type="term" value="F:beta-glucosidase activity"/>
    <property type="evidence" value="ECO:0007669"/>
    <property type="project" value="TreeGrafter"/>
</dbReference>
<dbReference type="PIRSF" id="PIRSF028944">
    <property type="entry name" value="Beta_gluc_GBA2"/>
    <property type="match status" value="1"/>
</dbReference>
<dbReference type="Proteomes" id="UP000504635">
    <property type="component" value="Unplaced"/>
</dbReference>
<dbReference type="Gene3D" id="1.50.10.10">
    <property type="match status" value="1"/>
</dbReference>